<feature type="compositionally biased region" description="Polar residues" evidence="1">
    <location>
        <begin position="80"/>
        <end position="92"/>
    </location>
</feature>
<evidence type="ECO:0008006" key="6">
    <source>
        <dbReference type="Google" id="ProtNLM"/>
    </source>
</evidence>
<dbReference type="InterPro" id="IPR025738">
    <property type="entry name" value="BatD"/>
</dbReference>
<evidence type="ECO:0000313" key="4">
    <source>
        <dbReference type="EMBL" id="RDH87867.1"/>
    </source>
</evidence>
<feature type="chain" id="PRO_5016752986" description="Protein BatD" evidence="3">
    <location>
        <begin position="24"/>
        <end position="570"/>
    </location>
</feature>
<reference evidence="4 5" key="1">
    <citation type="journal article" date="2018" name="ISME J.">
        <title>Endosymbiont genomes yield clues of tubeworm success.</title>
        <authorList>
            <person name="Li Y."/>
            <person name="Liles M.R."/>
            <person name="Halanych K.M."/>
        </authorList>
    </citation>
    <scope>NUCLEOTIDE SEQUENCE [LARGE SCALE GENOMIC DNA]</scope>
    <source>
        <strain evidence="4">A1462</strain>
    </source>
</reference>
<keyword evidence="2" id="KW-0472">Membrane</keyword>
<keyword evidence="3" id="KW-0732">Signal</keyword>
<keyword evidence="2" id="KW-0812">Transmembrane</keyword>
<keyword evidence="2" id="KW-1133">Transmembrane helix</keyword>
<dbReference type="Pfam" id="PF13584">
    <property type="entry name" value="BatD"/>
    <property type="match status" value="1"/>
</dbReference>
<name>A0A370DT24_9GAMM</name>
<feature type="region of interest" description="Disordered" evidence="1">
    <location>
        <begin position="42"/>
        <end position="94"/>
    </location>
</feature>
<evidence type="ECO:0000256" key="2">
    <source>
        <dbReference type="SAM" id="Phobius"/>
    </source>
</evidence>
<evidence type="ECO:0000313" key="5">
    <source>
        <dbReference type="Proteomes" id="UP000254771"/>
    </source>
</evidence>
<accession>A0A370DT24</accession>
<feature type="transmembrane region" description="Helical" evidence="2">
    <location>
        <begin position="364"/>
        <end position="387"/>
    </location>
</feature>
<dbReference type="AlphaFoldDB" id="A0A370DT24"/>
<dbReference type="EMBL" id="QFXE01000005">
    <property type="protein sequence ID" value="RDH87867.1"/>
    <property type="molecule type" value="Genomic_DNA"/>
</dbReference>
<feature type="compositionally biased region" description="Pro residues" evidence="1">
    <location>
        <begin position="56"/>
        <end position="68"/>
    </location>
</feature>
<sequence>MDKRLHAFPSILLLLLLAANAVAAPGGYPGYMPWQPPVSQWNYAPPDQRSKGTPSPELPSPTVQPPSYGPGGWPGMQRPGYSQTPYYSQQSRPPRLEIKLSGRTPYLQENLLLHLNIISDGNLKTATPQLPQTDALIFQKIEGPTASSRTRKGNQEIVTGFIYQVTPLRPGKIEIPPLHVTGTLEPMSGYGSAPKAFDATSDKPLKLDVKDADPSIKPWLPLEQLTLNTRLPENTRFAAGQPTSLTIEIKAIGASGNLLPSLERQLQSPAFRIYREKTRTQTKLSKSGKKIRGSRTETFTLVPQHGGDLQLPELRIPWWNIRTGMPQHASEPVKPMAVSGSGLRGEGLFGLTKTSTFFPAGSPAAFWIPLAVALGVIFGYWLAIWIANRKREVQPPAAFAPLTIALKKPFLNMAPAFAPISEKLRATTACLNPITKWQRLRRQLVGMLPLSIRFWFCVRCVDQENDPDVWGYTLRFLANKHMDMPPRAPFANIADRIINFQPRSNPQRVRSLIHDLDQAIYGHTTLDFEAWKREFKREIRPGIPLLRTRRSGKKHGNDNRLPELNPKAAA</sequence>
<dbReference type="Proteomes" id="UP000254771">
    <property type="component" value="Unassembled WGS sequence"/>
</dbReference>
<proteinExistence type="predicted"/>
<evidence type="ECO:0000256" key="3">
    <source>
        <dbReference type="SAM" id="SignalP"/>
    </source>
</evidence>
<feature type="region of interest" description="Disordered" evidence="1">
    <location>
        <begin position="546"/>
        <end position="570"/>
    </location>
</feature>
<comment type="caution">
    <text evidence="4">The sequence shown here is derived from an EMBL/GenBank/DDBJ whole genome shotgun (WGS) entry which is preliminary data.</text>
</comment>
<protein>
    <recommendedName>
        <fullName evidence="6">Protein BatD</fullName>
    </recommendedName>
</protein>
<organism evidence="4 5">
    <name type="scientific">endosymbiont of Escarpia spicata</name>
    <dbReference type="NCBI Taxonomy" id="2200908"/>
    <lineage>
        <taxon>Bacteria</taxon>
        <taxon>Pseudomonadati</taxon>
        <taxon>Pseudomonadota</taxon>
        <taxon>Gammaproteobacteria</taxon>
        <taxon>sulfur-oxidizing symbionts</taxon>
    </lineage>
</organism>
<evidence type="ECO:0000256" key="1">
    <source>
        <dbReference type="SAM" id="MobiDB-lite"/>
    </source>
</evidence>
<dbReference type="PANTHER" id="PTHR40940:SF1">
    <property type="entry name" value="PROTEIN BATD"/>
    <property type="match status" value="1"/>
</dbReference>
<feature type="signal peptide" evidence="3">
    <location>
        <begin position="1"/>
        <end position="23"/>
    </location>
</feature>
<dbReference type="PANTHER" id="PTHR40940">
    <property type="entry name" value="PROTEIN BATD-RELATED"/>
    <property type="match status" value="1"/>
</dbReference>
<keyword evidence="5" id="KW-1185">Reference proteome</keyword>
<gene>
    <name evidence="4" type="ORF">DIZ78_04835</name>
</gene>